<dbReference type="InterPro" id="IPR050194">
    <property type="entry name" value="Glycosyltransferase_grp1"/>
</dbReference>
<sequence length="392" mass="41035">MDMRIAIITESFPPDVNGVANSVVRVAEHLVARGHEPLVIAPAPGLTARGYPGAFGFPVMRVPSVPLPAYKGFRLGLPSAKLTTTLRDFAPDLVHLASPVALGARGVVLTDQLDLPTVAVYQTDLPAYARLYRLGIGEAAAWAWLRAVHNGADRTLAPSTSTADSLVAQGIRRVWLWQRGVDAVRYHPGKRSDAVRAALAPGGEIIVGYVGRLAAEKRVDLLAGVARLPGVRLVIVGDGPARKRLAKALPGARFVGERHGEQLARLYASLDVFVHTGPHETFGQTVQEASASGVPVVAPAAGGPLDLVEPGVTGELVPPGDGAALTETIARLAADPGLRAAYGAAGRTLVEGRTWAAVGDELISHYESVLAYRWGRAPAARPTSTPALAVTA</sequence>
<dbReference type="EMBL" id="BAAALT010000143">
    <property type="protein sequence ID" value="GAA1816560.1"/>
    <property type="molecule type" value="Genomic_DNA"/>
</dbReference>
<feature type="domain" description="Glycosyltransferase subfamily 4-like N-terminal" evidence="4">
    <location>
        <begin position="16"/>
        <end position="183"/>
    </location>
</feature>
<keyword evidence="6" id="KW-1185">Reference proteome</keyword>
<name>A0ABN2M9R6_9ACTN</name>
<gene>
    <name evidence="5" type="ORF">GCM10009682_41830</name>
</gene>
<organism evidence="5 6">
    <name type="scientific">Luedemannella flava</name>
    <dbReference type="NCBI Taxonomy" id="349316"/>
    <lineage>
        <taxon>Bacteria</taxon>
        <taxon>Bacillati</taxon>
        <taxon>Actinomycetota</taxon>
        <taxon>Actinomycetes</taxon>
        <taxon>Micromonosporales</taxon>
        <taxon>Micromonosporaceae</taxon>
        <taxon>Luedemannella</taxon>
    </lineage>
</organism>
<comment type="caution">
    <text evidence="5">The sequence shown here is derived from an EMBL/GenBank/DDBJ whole genome shotgun (WGS) entry which is preliminary data.</text>
</comment>
<dbReference type="Pfam" id="PF13439">
    <property type="entry name" value="Glyco_transf_4"/>
    <property type="match status" value="1"/>
</dbReference>
<dbReference type="SUPFAM" id="SSF53756">
    <property type="entry name" value="UDP-Glycosyltransferase/glycogen phosphorylase"/>
    <property type="match status" value="1"/>
</dbReference>
<keyword evidence="2" id="KW-0808">Transferase</keyword>
<dbReference type="CDD" id="cd03814">
    <property type="entry name" value="GT4-like"/>
    <property type="match status" value="1"/>
</dbReference>
<feature type="domain" description="Glycosyl transferase family 1" evidence="3">
    <location>
        <begin position="199"/>
        <end position="347"/>
    </location>
</feature>
<evidence type="ECO:0000256" key="1">
    <source>
        <dbReference type="ARBA" id="ARBA00022676"/>
    </source>
</evidence>
<evidence type="ECO:0000313" key="5">
    <source>
        <dbReference type="EMBL" id="GAA1816560.1"/>
    </source>
</evidence>
<dbReference type="Proteomes" id="UP001500218">
    <property type="component" value="Unassembled WGS sequence"/>
</dbReference>
<dbReference type="InterPro" id="IPR001296">
    <property type="entry name" value="Glyco_trans_1"/>
</dbReference>
<dbReference type="Gene3D" id="3.40.50.2000">
    <property type="entry name" value="Glycogen Phosphorylase B"/>
    <property type="match status" value="2"/>
</dbReference>
<proteinExistence type="predicted"/>
<dbReference type="PANTHER" id="PTHR45947:SF3">
    <property type="entry name" value="SULFOQUINOVOSYL TRANSFERASE SQD2"/>
    <property type="match status" value="1"/>
</dbReference>
<evidence type="ECO:0000256" key="2">
    <source>
        <dbReference type="ARBA" id="ARBA00022679"/>
    </source>
</evidence>
<protein>
    <submittedName>
        <fullName evidence="5">Glycosyltransferase family 1 protein</fullName>
    </submittedName>
</protein>
<dbReference type="InterPro" id="IPR028098">
    <property type="entry name" value="Glyco_trans_4-like_N"/>
</dbReference>
<reference evidence="5 6" key="1">
    <citation type="journal article" date="2019" name="Int. J. Syst. Evol. Microbiol.">
        <title>The Global Catalogue of Microorganisms (GCM) 10K type strain sequencing project: providing services to taxonomists for standard genome sequencing and annotation.</title>
        <authorList>
            <consortium name="The Broad Institute Genomics Platform"/>
            <consortium name="The Broad Institute Genome Sequencing Center for Infectious Disease"/>
            <person name="Wu L."/>
            <person name="Ma J."/>
        </authorList>
    </citation>
    <scope>NUCLEOTIDE SEQUENCE [LARGE SCALE GENOMIC DNA]</scope>
    <source>
        <strain evidence="5 6">JCM 13250</strain>
    </source>
</reference>
<accession>A0ABN2M9R6</accession>
<keyword evidence="1" id="KW-0328">Glycosyltransferase</keyword>
<dbReference type="Pfam" id="PF00534">
    <property type="entry name" value="Glycos_transf_1"/>
    <property type="match status" value="1"/>
</dbReference>
<evidence type="ECO:0000259" key="4">
    <source>
        <dbReference type="Pfam" id="PF13439"/>
    </source>
</evidence>
<evidence type="ECO:0000313" key="6">
    <source>
        <dbReference type="Proteomes" id="UP001500218"/>
    </source>
</evidence>
<evidence type="ECO:0000259" key="3">
    <source>
        <dbReference type="Pfam" id="PF00534"/>
    </source>
</evidence>
<dbReference type="PANTHER" id="PTHR45947">
    <property type="entry name" value="SULFOQUINOVOSYL TRANSFERASE SQD2"/>
    <property type="match status" value="1"/>
</dbReference>